<comment type="subcellular location">
    <subcellularLocation>
        <location evidence="1">Membrane</location>
        <topology evidence="1">Single-pass membrane protein</topology>
    </subcellularLocation>
</comment>
<reference evidence="8" key="1">
    <citation type="submission" date="2021-01" db="EMBL/GenBank/DDBJ databases">
        <title>Fulvivirga kasyanovii gen. nov., sp nov., a novel member of the phylum Bacteroidetes isolated from seawater in a mussel farm.</title>
        <authorList>
            <person name="Zhao L.-H."/>
            <person name="Wang Z.-J."/>
        </authorList>
    </citation>
    <scope>NUCLEOTIDE SEQUENCE</scope>
    <source>
        <strain evidence="8">2943</strain>
    </source>
</reference>
<accession>A0A937FBH6</accession>
<keyword evidence="2 6" id="KW-0812">Transmembrane</keyword>
<feature type="compositionally biased region" description="Basic and acidic residues" evidence="5">
    <location>
        <begin position="1524"/>
        <end position="1534"/>
    </location>
</feature>
<feature type="transmembrane region" description="Helical" evidence="6">
    <location>
        <begin position="12"/>
        <end position="35"/>
    </location>
</feature>
<dbReference type="InterPro" id="IPR007452">
    <property type="entry name" value="TamB_C"/>
</dbReference>
<comment type="caution">
    <text evidence="8">The sequence shown here is derived from an EMBL/GenBank/DDBJ whole genome shotgun (WGS) entry which is preliminary data.</text>
</comment>
<keyword evidence="4 6" id="KW-0472">Membrane</keyword>
<dbReference type="GO" id="GO:0009306">
    <property type="term" value="P:protein secretion"/>
    <property type="evidence" value="ECO:0007669"/>
    <property type="project" value="InterPro"/>
</dbReference>
<evidence type="ECO:0000256" key="3">
    <source>
        <dbReference type="ARBA" id="ARBA00022989"/>
    </source>
</evidence>
<sequence length="1534" mass="174909">MAQVIKKRIVKTILWLILSVFLLLVIAAGAIQFPYIQTKLVSYISEHYSELTGYKLSIGRLYVNWFDEIQINNLHVIDLENNDLIHADEIEIDFNLKNLLNKENHKVDNITLTGANVFLTKILVNDTLETLNINELIRRLRAQATQQSGRRVILSSDHITLQNSTFSYSDPGRDTITNGFDYYHFTLANINGEFSQFNAIADTIEFHVEKLSLNDSLTQLKVKELTTTYRVSQSAMEFLGINTKIGNSTIRDTVIFKYNSTLDLNDFNHKVKISGHLNNSIIHSSDLALFAPDMRKIQDIYQLSGTFRGKVISFTLNDALLKFGEGTALKGKIRMDGLPNLAETFINFDLTNSYVKTTDLKSYMKTKTYNRLRPFDRVSFNAEFLGFPNDFVAKGDFFSKYGRITSDINLKIEEDINQSDYSGTLIMQDFNVGGYTGNSLLQKVTLKGKIKGRGFTLEDADFDLNGHIDYIGINNYEYSDITTDARFAKEFFQGYMEIKDPNLKLTTTGSIDLRKGINIFNVEAKLDTAFLKPLNISGQDLFIQSQININARGLQLDSITGLADLYHSQVIYNGQSLYVDSLQIISEKKQGVRQVTLETNLVDAKVNGVFDFTAVYDDFKTLIKEYKLNLQNDRKAIKNYYARKSSSNRKDYRLEYNIDIKDPNPILSLFSSDLYISNMQPITGNITGGYTSILAINSQIDTLTYKDDTFVNSELQFNISKISDSTNVLAMGYINSQNQVLSGIETRDMIMEAIWNKNHIDFEFDIDQVKYANYARLFGSVDFKQDETQLRLLPSDLKILDKSWELDKTNIISIINDEITIEGLRIFNDFQSISLDGKISHNPDEILSLKIDSVEIENINSILSKNLAGTVNGHADIQNYYEDMRIESDVEIEDFSIDKFLIGDIEGHNTWNNELKLFNIKMSVRRLGKNILSLAGYYSPDDELDPLRLNADLNKTELNALEPFINDYFTKIDGTVTGHITVTGTPYHPIFKGRGNIENASLHVNYLNTNYSLAGGFYFEKDKIGFENVNVKDVRNENAVLSGYFSHTDFKDFAIDLKGNLNNFMVLNTTSTDNKLFYGTGIATGKIDFIGPINNMTINAQATSEKGTRIFIPIGDSESIEKEEYIHFVDFNDTTKVQEINNVGKIDLKGLKLNFDLNLTPDAYCEIIFDIKSGDIIRGRGNGDIKLQIDTKGDFNMFGDFLIQEGGYNFTLYSIINKEFEILPNSKISWYGDPYAGILDIKATYNQLASFLPLLIQQEADSVYEDVVEIKRKYPVKVYLDIDGPLLSPMVNFDILTSNLPRNIKVAERPDVDLEFEFLKFKNSIDEQELKRQVFSLIVLRRFSPLQSFNTGGSITSSVSELLSNQLSYWITQVDENLEIDLDVDFDKMDEEAYNTFQLRLSYTFLDGRLRVTRNGGFTNQENRTDISSIAGDWTLEYLLTPDGKFKAKMYNRTNYNPIDPTDENRNTITTGFSITHTQSFDQLKDLFKKKKEAQKNQEEEEEEKNQQQQEDHSQNTQNSVNKEGIRNEDDAME</sequence>
<dbReference type="Proteomes" id="UP000659388">
    <property type="component" value="Unassembled WGS sequence"/>
</dbReference>
<evidence type="ECO:0000256" key="5">
    <source>
        <dbReference type="SAM" id="MobiDB-lite"/>
    </source>
</evidence>
<feature type="domain" description="Translocation and assembly module TamB C-terminal" evidence="7">
    <location>
        <begin position="1031"/>
        <end position="1455"/>
    </location>
</feature>
<evidence type="ECO:0000313" key="9">
    <source>
        <dbReference type="Proteomes" id="UP000659388"/>
    </source>
</evidence>
<evidence type="ECO:0000256" key="4">
    <source>
        <dbReference type="ARBA" id="ARBA00023136"/>
    </source>
</evidence>
<evidence type="ECO:0000313" key="8">
    <source>
        <dbReference type="EMBL" id="MBL3657423.1"/>
    </source>
</evidence>
<evidence type="ECO:0000256" key="6">
    <source>
        <dbReference type="SAM" id="Phobius"/>
    </source>
</evidence>
<gene>
    <name evidence="8" type="ORF">JL102_14850</name>
</gene>
<evidence type="ECO:0000259" key="7">
    <source>
        <dbReference type="Pfam" id="PF04357"/>
    </source>
</evidence>
<dbReference type="GO" id="GO:0005886">
    <property type="term" value="C:plasma membrane"/>
    <property type="evidence" value="ECO:0007669"/>
    <property type="project" value="InterPro"/>
</dbReference>
<protein>
    <submittedName>
        <fullName evidence="8">Translocation/assembly module TamB domain-containing protein</fullName>
    </submittedName>
</protein>
<organism evidence="8 9">
    <name type="scientific">Fulvivirga sediminis</name>
    <dbReference type="NCBI Taxonomy" id="2803949"/>
    <lineage>
        <taxon>Bacteria</taxon>
        <taxon>Pseudomonadati</taxon>
        <taxon>Bacteroidota</taxon>
        <taxon>Cytophagia</taxon>
        <taxon>Cytophagales</taxon>
        <taxon>Fulvivirgaceae</taxon>
        <taxon>Fulvivirga</taxon>
    </lineage>
</organism>
<dbReference type="Pfam" id="PF04357">
    <property type="entry name" value="TamB"/>
    <property type="match status" value="1"/>
</dbReference>
<keyword evidence="3 6" id="KW-1133">Transmembrane helix</keyword>
<dbReference type="RefSeq" id="WP_202245218.1">
    <property type="nucleotide sequence ID" value="NZ_JAESIY010000008.1"/>
</dbReference>
<evidence type="ECO:0000256" key="2">
    <source>
        <dbReference type="ARBA" id="ARBA00022692"/>
    </source>
</evidence>
<proteinExistence type="predicted"/>
<evidence type="ECO:0000256" key="1">
    <source>
        <dbReference type="ARBA" id="ARBA00004167"/>
    </source>
</evidence>
<name>A0A937FBH6_9BACT</name>
<feature type="region of interest" description="Disordered" evidence="5">
    <location>
        <begin position="1486"/>
        <end position="1534"/>
    </location>
</feature>
<keyword evidence="9" id="KW-1185">Reference proteome</keyword>
<dbReference type="EMBL" id="JAESIY010000008">
    <property type="protein sequence ID" value="MBL3657423.1"/>
    <property type="molecule type" value="Genomic_DNA"/>
</dbReference>